<evidence type="ECO:0000256" key="2">
    <source>
        <dbReference type="ARBA" id="ARBA00004496"/>
    </source>
</evidence>
<keyword evidence="13 15" id="KW-0460">Magnesium</keyword>
<dbReference type="SUPFAM" id="SSF69065">
    <property type="entry name" value="RNase III domain-like"/>
    <property type="match status" value="1"/>
</dbReference>
<comment type="cofactor">
    <cofactor evidence="15">
        <name>Mg(2+)</name>
        <dbReference type="ChEBI" id="CHEBI:18420"/>
    </cofactor>
</comment>
<evidence type="ECO:0000256" key="3">
    <source>
        <dbReference type="ARBA" id="ARBA00010183"/>
    </source>
</evidence>
<feature type="active site" evidence="15">
    <location>
        <position position="59"/>
    </location>
</feature>
<feature type="binding site" evidence="15">
    <location>
        <position position="128"/>
    </location>
    <ligand>
        <name>Mg(2+)</name>
        <dbReference type="ChEBI" id="CHEBI:18420"/>
    </ligand>
</feature>
<feature type="binding site" evidence="15">
    <location>
        <position position="131"/>
    </location>
    <ligand>
        <name>Mg(2+)</name>
        <dbReference type="ChEBI" id="CHEBI:18420"/>
    </ligand>
</feature>
<keyword evidence="8 15" id="KW-0819">tRNA processing</keyword>
<dbReference type="GO" id="GO:0004525">
    <property type="term" value="F:ribonuclease III activity"/>
    <property type="evidence" value="ECO:0007669"/>
    <property type="project" value="UniProtKB-UniRule"/>
</dbReference>
<dbReference type="GO" id="GO:0042802">
    <property type="term" value="F:identical protein binding"/>
    <property type="evidence" value="ECO:0007669"/>
    <property type="project" value="UniProtKB-ARBA"/>
</dbReference>
<name>A0A1H3PP54_9FIRM</name>
<dbReference type="Proteomes" id="UP000198625">
    <property type="component" value="Unassembled WGS sequence"/>
</dbReference>
<dbReference type="GO" id="GO:0046872">
    <property type="term" value="F:metal ion binding"/>
    <property type="evidence" value="ECO:0007669"/>
    <property type="project" value="UniProtKB-KW"/>
</dbReference>
<dbReference type="FunFam" id="3.30.160.20:FF:000003">
    <property type="entry name" value="Ribonuclease 3"/>
    <property type="match status" value="1"/>
</dbReference>
<dbReference type="STRING" id="415015.SAMN05660462_01559"/>
<evidence type="ECO:0000259" key="16">
    <source>
        <dbReference type="PROSITE" id="PS50137"/>
    </source>
</evidence>
<dbReference type="PROSITE" id="PS50142">
    <property type="entry name" value="RNASE_3_2"/>
    <property type="match status" value="1"/>
</dbReference>
<evidence type="ECO:0000256" key="15">
    <source>
        <dbReference type="HAMAP-Rule" id="MF_00104"/>
    </source>
</evidence>
<keyword evidence="7 15" id="KW-0507">mRNA processing</keyword>
<protein>
    <recommendedName>
        <fullName evidence="15">Ribonuclease 3</fullName>
        <ecNumber evidence="15">3.1.26.3</ecNumber>
    </recommendedName>
    <alternativeName>
        <fullName evidence="15">Ribonuclease III</fullName>
        <shortName evidence="15">RNase III</shortName>
    </alternativeName>
</protein>
<dbReference type="CDD" id="cd00593">
    <property type="entry name" value="RIBOc"/>
    <property type="match status" value="1"/>
</dbReference>
<keyword evidence="11 15" id="KW-0255">Endonuclease</keyword>
<dbReference type="EC" id="3.1.26.3" evidence="15"/>
<proteinExistence type="inferred from homology"/>
<gene>
    <name evidence="15" type="primary">rnc</name>
    <name evidence="18" type="ORF">SAMN05660462_01559</name>
</gene>
<keyword evidence="12 15" id="KW-0378">Hydrolase</keyword>
<keyword evidence="5 15" id="KW-0963">Cytoplasm</keyword>
<organism evidence="18 19">
    <name type="scientific">Proteiniborus ethanoligenes</name>
    <dbReference type="NCBI Taxonomy" id="415015"/>
    <lineage>
        <taxon>Bacteria</taxon>
        <taxon>Bacillati</taxon>
        <taxon>Bacillota</taxon>
        <taxon>Clostridia</taxon>
        <taxon>Eubacteriales</taxon>
        <taxon>Proteiniborus</taxon>
    </lineage>
</organism>
<evidence type="ECO:0000313" key="18">
    <source>
        <dbReference type="EMBL" id="SDZ02189.1"/>
    </source>
</evidence>
<dbReference type="PANTHER" id="PTHR11207">
    <property type="entry name" value="RIBONUCLEASE III"/>
    <property type="match status" value="1"/>
</dbReference>
<dbReference type="GO" id="GO:0003725">
    <property type="term" value="F:double-stranded RNA binding"/>
    <property type="evidence" value="ECO:0007669"/>
    <property type="project" value="TreeGrafter"/>
</dbReference>
<comment type="function">
    <text evidence="15">Digests double-stranded RNA. Involved in the processing of primary rRNA transcript to yield the immediate precursors to the large and small rRNAs (23S and 16S). Processes some mRNAs, and tRNAs when they are encoded in the rRNA operon. Processes pre-crRNA and tracrRNA of type II CRISPR loci if present in the organism.</text>
</comment>
<dbReference type="InterPro" id="IPR014720">
    <property type="entry name" value="dsRBD_dom"/>
</dbReference>
<dbReference type="InterPro" id="IPR036389">
    <property type="entry name" value="RNase_III_sf"/>
</dbReference>
<dbReference type="GO" id="GO:0006364">
    <property type="term" value="P:rRNA processing"/>
    <property type="evidence" value="ECO:0007669"/>
    <property type="project" value="UniProtKB-UniRule"/>
</dbReference>
<dbReference type="PANTHER" id="PTHR11207:SF0">
    <property type="entry name" value="RIBONUCLEASE 3"/>
    <property type="match status" value="1"/>
</dbReference>
<dbReference type="GO" id="GO:0008033">
    <property type="term" value="P:tRNA processing"/>
    <property type="evidence" value="ECO:0007669"/>
    <property type="project" value="UniProtKB-KW"/>
</dbReference>
<evidence type="ECO:0000313" key="19">
    <source>
        <dbReference type="Proteomes" id="UP000198625"/>
    </source>
</evidence>
<dbReference type="Gene3D" id="1.10.1520.10">
    <property type="entry name" value="Ribonuclease III domain"/>
    <property type="match status" value="1"/>
</dbReference>
<evidence type="ECO:0000256" key="6">
    <source>
        <dbReference type="ARBA" id="ARBA00022552"/>
    </source>
</evidence>
<dbReference type="OrthoDB" id="9805026at2"/>
<dbReference type="SMART" id="SM00535">
    <property type="entry name" value="RIBOc"/>
    <property type="match status" value="1"/>
</dbReference>
<dbReference type="GO" id="GO:0005737">
    <property type="term" value="C:cytoplasm"/>
    <property type="evidence" value="ECO:0007669"/>
    <property type="project" value="UniProtKB-SubCell"/>
</dbReference>
<feature type="binding site" evidence="15">
    <location>
        <position position="55"/>
    </location>
    <ligand>
        <name>Mg(2+)</name>
        <dbReference type="ChEBI" id="CHEBI:18420"/>
    </ligand>
</feature>
<dbReference type="EMBL" id="FNQE01000015">
    <property type="protein sequence ID" value="SDZ02189.1"/>
    <property type="molecule type" value="Genomic_DNA"/>
</dbReference>
<dbReference type="AlphaFoldDB" id="A0A1H3PP54"/>
<evidence type="ECO:0000256" key="11">
    <source>
        <dbReference type="ARBA" id="ARBA00022759"/>
    </source>
</evidence>
<comment type="subunit">
    <text evidence="4 15">Homodimer.</text>
</comment>
<comment type="similarity">
    <text evidence="3">Belongs to the ribonuclease III family.</text>
</comment>
<dbReference type="SUPFAM" id="SSF54768">
    <property type="entry name" value="dsRNA-binding domain-like"/>
    <property type="match status" value="1"/>
</dbReference>
<evidence type="ECO:0000256" key="12">
    <source>
        <dbReference type="ARBA" id="ARBA00022801"/>
    </source>
</evidence>
<dbReference type="FunFam" id="1.10.1520.10:FF:000001">
    <property type="entry name" value="Ribonuclease 3"/>
    <property type="match status" value="1"/>
</dbReference>
<dbReference type="InterPro" id="IPR011907">
    <property type="entry name" value="RNase_III"/>
</dbReference>
<accession>A0A1H3PP54</accession>
<feature type="domain" description="RNase III" evidence="17">
    <location>
        <begin position="13"/>
        <end position="142"/>
    </location>
</feature>
<evidence type="ECO:0000256" key="1">
    <source>
        <dbReference type="ARBA" id="ARBA00000109"/>
    </source>
</evidence>
<dbReference type="PROSITE" id="PS50137">
    <property type="entry name" value="DS_RBD"/>
    <property type="match status" value="1"/>
</dbReference>
<evidence type="ECO:0000256" key="8">
    <source>
        <dbReference type="ARBA" id="ARBA00022694"/>
    </source>
</evidence>
<evidence type="ECO:0000256" key="5">
    <source>
        <dbReference type="ARBA" id="ARBA00022490"/>
    </source>
</evidence>
<keyword evidence="19" id="KW-1185">Reference proteome</keyword>
<keyword evidence="15" id="KW-0699">rRNA-binding</keyword>
<dbReference type="PROSITE" id="PS00517">
    <property type="entry name" value="RNASE_3_1"/>
    <property type="match status" value="1"/>
</dbReference>
<keyword evidence="10 15" id="KW-0479">Metal-binding</keyword>
<dbReference type="Gene3D" id="3.30.160.20">
    <property type="match status" value="1"/>
</dbReference>
<dbReference type="GO" id="GO:0006397">
    <property type="term" value="P:mRNA processing"/>
    <property type="evidence" value="ECO:0007669"/>
    <property type="project" value="UniProtKB-UniRule"/>
</dbReference>
<keyword evidence="14 15" id="KW-0694">RNA-binding</keyword>
<dbReference type="SMART" id="SM00358">
    <property type="entry name" value="DSRM"/>
    <property type="match status" value="1"/>
</dbReference>
<comment type="catalytic activity">
    <reaction evidence="1 15">
        <text>Endonucleolytic cleavage to 5'-phosphomonoester.</text>
        <dbReference type="EC" id="3.1.26.3"/>
    </reaction>
</comment>
<dbReference type="InterPro" id="IPR000999">
    <property type="entry name" value="RNase_III_dom"/>
</dbReference>
<dbReference type="GO" id="GO:0010468">
    <property type="term" value="P:regulation of gene expression"/>
    <property type="evidence" value="ECO:0007669"/>
    <property type="project" value="TreeGrafter"/>
</dbReference>
<evidence type="ECO:0000256" key="9">
    <source>
        <dbReference type="ARBA" id="ARBA00022722"/>
    </source>
</evidence>
<dbReference type="GO" id="GO:0019843">
    <property type="term" value="F:rRNA binding"/>
    <property type="evidence" value="ECO:0007669"/>
    <property type="project" value="UniProtKB-KW"/>
</dbReference>
<evidence type="ECO:0000256" key="13">
    <source>
        <dbReference type="ARBA" id="ARBA00022842"/>
    </source>
</evidence>
<keyword evidence="6 15" id="KW-0698">rRNA processing</keyword>
<dbReference type="CDD" id="cd10845">
    <property type="entry name" value="DSRM_RNAse_III_family"/>
    <property type="match status" value="1"/>
</dbReference>
<feature type="domain" description="DRBM" evidence="16">
    <location>
        <begin position="170"/>
        <end position="239"/>
    </location>
</feature>
<evidence type="ECO:0000256" key="14">
    <source>
        <dbReference type="ARBA" id="ARBA00022884"/>
    </source>
</evidence>
<feature type="active site" evidence="15">
    <location>
        <position position="131"/>
    </location>
</feature>
<evidence type="ECO:0000259" key="17">
    <source>
        <dbReference type="PROSITE" id="PS50142"/>
    </source>
</evidence>
<keyword evidence="9 15" id="KW-0540">Nuclease</keyword>
<dbReference type="NCBIfam" id="TIGR02191">
    <property type="entry name" value="RNaseIII"/>
    <property type="match status" value="1"/>
</dbReference>
<evidence type="ECO:0000256" key="4">
    <source>
        <dbReference type="ARBA" id="ARBA00011738"/>
    </source>
</evidence>
<dbReference type="Pfam" id="PF14622">
    <property type="entry name" value="Ribonucleas_3_3"/>
    <property type="match status" value="1"/>
</dbReference>
<sequence length="243" mass="27719">MRYVINAERIHLLNEIQNKIGYKFRKIELLNWALTHSSYANEHKRYKITYNERLEFLGDSVLGLIVSDYIFVKYSDYPEGDLTKLRATVVCEPSLSHVAKEIGLGKYLLLGKGEEVTGGRERVSILADAFEALIGAIYIDGKFINAKTFVLRYMTGIIENAVNGRELFIDYKTQLQELLQKKTKSKIEYKIVSEEGPDHNKTFYTEVVVKNRVLGKGFGKSKKEAEQSAAKVALEGMEIENEH</sequence>
<comment type="subcellular location">
    <subcellularLocation>
        <location evidence="2 15">Cytoplasm</location>
    </subcellularLocation>
</comment>
<reference evidence="18 19" key="1">
    <citation type="submission" date="2016-10" db="EMBL/GenBank/DDBJ databases">
        <authorList>
            <person name="de Groot N.N."/>
        </authorList>
    </citation>
    <scope>NUCLEOTIDE SEQUENCE [LARGE SCALE GENOMIC DNA]</scope>
    <source>
        <strain evidence="18 19">DSM 21650</strain>
    </source>
</reference>
<dbReference type="RefSeq" id="WP_091729499.1">
    <property type="nucleotide sequence ID" value="NZ_FNQE01000015.1"/>
</dbReference>
<evidence type="ECO:0000256" key="7">
    <source>
        <dbReference type="ARBA" id="ARBA00022664"/>
    </source>
</evidence>
<evidence type="ECO:0000256" key="10">
    <source>
        <dbReference type="ARBA" id="ARBA00022723"/>
    </source>
</evidence>
<dbReference type="Pfam" id="PF00035">
    <property type="entry name" value="dsrm"/>
    <property type="match status" value="1"/>
</dbReference>
<dbReference type="HAMAP" id="MF_00104">
    <property type="entry name" value="RNase_III"/>
    <property type="match status" value="1"/>
</dbReference>